<gene>
    <name evidence="3" type="ordered locus">Pcryo_1072</name>
</gene>
<protein>
    <submittedName>
        <fullName evidence="3">Beta-lactamase</fullName>
    </submittedName>
</protein>
<keyword evidence="4" id="KW-1185">Reference proteome</keyword>
<dbReference type="STRING" id="335284.Pcryo_1072"/>
<sequence length="490" mass="54418">MKNNNESISTATQQNATVGTYTDNHIQRRLQQLLTDLQLDDAPAGGALVVYKAGKCIAQASVGLARADLSWNPDTLSLNFSTGKGILTTLVHVLVSQKKLDYDLPIAYYWSAFGAQNKEKITLRSVMSHQADLFSIQSIDLDNETVLDWNMMLEKIAAMPVTAPEQAELYDSAYSALVYGWVLGGMIEAVTAMPLAQALRHYLTEPLGIANSCYFGVPENQVDKVARLVKNFESVEEVSENAQESSQPQSRSRRHKPVLKPDSVDTLQTYSDLPSYACWQQQAANQYVIQSVTADNKEQRGKVLPTLDTAQINRLYFDNSQLNLKNYKAALLLASKEPIDYYHPQTLQATIPAANGVASAHALATIYAMLANGGMWQGKTLIDETTFKQLSTPQVTGMDAVMPAHMDWRLGYHRRFSICDSDSFEVNTHDTKFHAPQSFGHMGYNGSVAWCDPERQLSFAFVHNFDVTMLNDIRQFALTEAILGLIDAEI</sequence>
<feature type="domain" description="Beta-lactamase-related" evidence="2">
    <location>
        <begin position="41"/>
        <end position="468"/>
    </location>
</feature>
<dbReference type="AlphaFoldDB" id="Q1QBV0"/>
<dbReference type="eggNOG" id="COG1680">
    <property type="taxonomic scope" value="Bacteria"/>
</dbReference>
<proteinExistence type="predicted"/>
<dbReference type="InterPro" id="IPR012338">
    <property type="entry name" value="Beta-lactam/transpept-like"/>
</dbReference>
<dbReference type="PANTHER" id="PTHR43319">
    <property type="entry name" value="BETA-LACTAMASE-RELATED"/>
    <property type="match status" value="1"/>
</dbReference>
<dbReference type="Pfam" id="PF00144">
    <property type="entry name" value="Beta-lactamase"/>
    <property type="match status" value="1"/>
</dbReference>
<dbReference type="KEGG" id="pcr:Pcryo_1072"/>
<dbReference type="InterPro" id="IPR001466">
    <property type="entry name" value="Beta-lactam-related"/>
</dbReference>
<dbReference type="EMBL" id="CP000323">
    <property type="protein sequence ID" value="ABE74853.1"/>
    <property type="molecule type" value="Genomic_DNA"/>
</dbReference>
<name>Q1QBV0_PSYCK</name>
<evidence type="ECO:0000256" key="1">
    <source>
        <dbReference type="SAM" id="MobiDB-lite"/>
    </source>
</evidence>
<dbReference type="Gene3D" id="3.40.710.10">
    <property type="entry name" value="DD-peptidase/beta-lactamase superfamily"/>
    <property type="match status" value="2"/>
</dbReference>
<dbReference type="RefSeq" id="WP_011513409.1">
    <property type="nucleotide sequence ID" value="NC_007969.1"/>
</dbReference>
<feature type="region of interest" description="Disordered" evidence="1">
    <location>
        <begin position="238"/>
        <end position="260"/>
    </location>
</feature>
<organism evidence="3 4">
    <name type="scientific">Psychrobacter cryohalolentis (strain ATCC BAA-1226 / DSM 17306 / VKM B-2378 / K5)</name>
    <dbReference type="NCBI Taxonomy" id="335284"/>
    <lineage>
        <taxon>Bacteria</taxon>
        <taxon>Pseudomonadati</taxon>
        <taxon>Pseudomonadota</taxon>
        <taxon>Gammaproteobacteria</taxon>
        <taxon>Moraxellales</taxon>
        <taxon>Moraxellaceae</taxon>
        <taxon>Psychrobacter</taxon>
    </lineage>
</organism>
<dbReference type="Proteomes" id="UP000002425">
    <property type="component" value="Chromosome"/>
</dbReference>
<dbReference type="PANTHER" id="PTHR43319:SF3">
    <property type="entry name" value="BETA-LACTAMASE-RELATED DOMAIN-CONTAINING PROTEIN"/>
    <property type="match status" value="1"/>
</dbReference>
<dbReference type="InterPro" id="IPR052907">
    <property type="entry name" value="Beta-lactamase/esterase"/>
</dbReference>
<dbReference type="HOGENOM" id="CLU_035614_2_0_6"/>
<evidence type="ECO:0000313" key="3">
    <source>
        <dbReference type="EMBL" id="ABE74853.1"/>
    </source>
</evidence>
<reference evidence="3" key="1">
    <citation type="submission" date="2006-03" db="EMBL/GenBank/DDBJ databases">
        <title>Complete sequence of chromosome of Psychrobacter cryohalolentis K5.</title>
        <authorList>
            <consortium name="US DOE Joint Genome Institute"/>
            <person name="Copeland A."/>
            <person name="Lucas S."/>
            <person name="Lapidus A."/>
            <person name="Barry K."/>
            <person name="Detter J.C."/>
            <person name="Glavina del Rio T."/>
            <person name="Hammon N."/>
            <person name="Israni S."/>
            <person name="Dalin E."/>
            <person name="Tice H."/>
            <person name="Pitluck S."/>
            <person name="Brettin T."/>
            <person name="Bruce D."/>
            <person name="Han C."/>
            <person name="Tapia R."/>
            <person name="Sims D.R."/>
            <person name="Gilna P."/>
            <person name="Schmutz J."/>
            <person name="Larimer F."/>
            <person name="Land M."/>
            <person name="Hauser L."/>
            <person name="Kyrpides N."/>
            <person name="Kim E."/>
            <person name="Richardson P."/>
        </authorList>
    </citation>
    <scope>NUCLEOTIDE SEQUENCE</scope>
    <source>
        <strain evidence="3">K5</strain>
    </source>
</reference>
<evidence type="ECO:0000313" key="4">
    <source>
        <dbReference type="Proteomes" id="UP000002425"/>
    </source>
</evidence>
<accession>Q1QBV0</accession>
<dbReference type="SUPFAM" id="SSF56601">
    <property type="entry name" value="beta-lactamase/transpeptidase-like"/>
    <property type="match status" value="1"/>
</dbReference>
<evidence type="ECO:0000259" key="2">
    <source>
        <dbReference type="Pfam" id="PF00144"/>
    </source>
</evidence>